<proteinExistence type="predicted"/>
<evidence type="ECO:0000256" key="2">
    <source>
        <dbReference type="ARBA" id="ARBA00022679"/>
    </source>
</evidence>
<keyword evidence="4" id="KW-0227">DNA damage</keyword>
<dbReference type="InterPro" id="IPR027421">
    <property type="entry name" value="DNA_pol_lamdba_lyase_dom_sf"/>
</dbReference>
<dbReference type="Gene3D" id="3.20.20.140">
    <property type="entry name" value="Metal-dependent hydrolases"/>
    <property type="match status" value="1"/>
</dbReference>
<dbReference type="InterPro" id="IPR029398">
    <property type="entry name" value="PolB_thumb"/>
</dbReference>
<keyword evidence="3" id="KW-0548">Nucleotidyltransferase</keyword>
<dbReference type="PANTHER" id="PTHR36928:SF1">
    <property type="entry name" value="PHOSPHATASE YCDX-RELATED"/>
    <property type="match status" value="1"/>
</dbReference>
<dbReference type="SUPFAM" id="SSF47802">
    <property type="entry name" value="DNA polymerase beta, N-terminal domain-like"/>
    <property type="match status" value="1"/>
</dbReference>
<gene>
    <name evidence="9" type="ORF">UV61_C0011G0046</name>
</gene>
<dbReference type="InterPro" id="IPR050243">
    <property type="entry name" value="PHP_phosphatase"/>
</dbReference>
<evidence type="ECO:0000256" key="7">
    <source>
        <dbReference type="ARBA" id="ARBA00049244"/>
    </source>
</evidence>
<dbReference type="Pfam" id="PF02811">
    <property type="entry name" value="PHP"/>
    <property type="match status" value="1"/>
</dbReference>
<evidence type="ECO:0000256" key="3">
    <source>
        <dbReference type="ARBA" id="ARBA00022695"/>
    </source>
</evidence>
<dbReference type="SMART" id="SM00483">
    <property type="entry name" value="POLXc"/>
    <property type="match status" value="1"/>
</dbReference>
<dbReference type="Gene3D" id="1.10.150.110">
    <property type="entry name" value="DNA polymerase beta, N-terminal domain-like"/>
    <property type="match status" value="1"/>
</dbReference>
<dbReference type="GO" id="GO:0042578">
    <property type="term" value="F:phosphoric ester hydrolase activity"/>
    <property type="evidence" value="ECO:0007669"/>
    <property type="project" value="TreeGrafter"/>
</dbReference>
<dbReference type="Gene3D" id="3.30.460.10">
    <property type="entry name" value="Beta Polymerase, domain 2"/>
    <property type="match status" value="1"/>
</dbReference>
<keyword evidence="5" id="KW-0239">DNA-directed DNA polymerase</keyword>
<dbReference type="InterPro" id="IPR004013">
    <property type="entry name" value="PHP_dom"/>
</dbReference>
<evidence type="ECO:0000256" key="5">
    <source>
        <dbReference type="ARBA" id="ARBA00022932"/>
    </source>
</evidence>
<dbReference type="PRINTS" id="PR00870">
    <property type="entry name" value="DNAPOLXBETA"/>
</dbReference>
<evidence type="ECO:0000313" key="9">
    <source>
        <dbReference type="EMBL" id="KKS86398.1"/>
    </source>
</evidence>
<feature type="domain" description="DNA-directed DNA polymerase X" evidence="8">
    <location>
        <begin position="1"/>
        <end position="336"/>
    </location>
</feature>
<dbReference type="GO" id="GO:0003677">
    <property type="term" value="F:DNA binding"/>
    <property type="evidence" value="ECO:0007669"/>
    <property type="project" value="InterPro"/>
</dbReference>
<dbReference type="GO" id="GO:0006281">
    <property type="term" value="P:DNA repair"/>
    <property type="evidence" value="ECO:0007669"/>
    <property type="project" value="UniProtKB-KW"/>
</dbReference>
<evidence type="ECO:0000256" key="1">
    <source>
        <dbReference type="ARBA" id="ARBA00012417"/>
    </source>
</evidence>
<dbReference type="CDD" id="cd00141">
    <property type="entry name" value="NT_POLXc"/>
    <property type="match status" value="1"/>
</dbReference>
<dbReference type="InterPro" id="IPR010996">
    <property type="entry name" value="HHH_MUS81"/>
</dbReference>
<dbReference type="SUPFAM" id="SSF81301">
    <property type="entry name" value="Nucleotidyltransferase"/>
    <property type="match status" value="1"/>
</dbReference>
<dbReference type="GO" id="GO:0003887">
    <property type="term" value="F:DNA-directed DNA polymerase activity"/>
    <property type="evidence" value="ECO:0007669"/>
    <property type="project" value="UniProtKB-KW"/>
</dbReference>
<dbReference type="InterPro" id="IPR016195">
    <property type="entry name" value="Pol/histidinol_Pase-like"/>
</dbReference>
<keyword evidence="2" id="KW-0808">Transferase</keyword>
<dbReference type="Proteomes" id="UP000034050">
    <property type="component" value="Unassembled WGS sequence"/>
</dbReference>
<dbReference type="STRING" id="1618446.UV61_C0011G0046"/>
<dbReference type="Gene3D" id="1.10.150.20">
    <property type="entry name" value="5' to 3' exonuclease, C-terminal subdomain"/>
    <property type="match status" value="1"/>
</dbReference>
<name>A0A0G1FHS2_9BACT</name>
<dbReference type="InterPro" id="IPR037160">
    <property type="entry name" value="DNA_Pol_thumb_sf"/>
</dbReference>
<reference evidence="9 10" key="1">
    <citation type="journal article" date="2015" name="Nature">
        <title>rRNA introns, odd ribosomes, and small enigmatic genomes across a large radiation of phyla.</title>
        <authorList>
            <person name="Brown C.T."/>
            <person name="Hug L.A."/>
            <person name="Thomas B.C."/>
            <person name="Sharon I."/>
            <person name="Castelle C.J."/>
            <person name="Singh A."/>
            <person name="Wilkins M.J."/>
            <person name="Williams K.H."/>
            <person name="Banfield J.F."/>
        </authorList>
    </citation>
    <scope>NUCLEOTIDE SEQUENCE [LARGE SCALE GENOMIC DNA]</scope>
</reference>
<protein>
    <recommendedName>
        <fullName evidence="1">DNA-directed DNA polymerase</fullName>
        <ecNumber evidence="1">2.7.7.7</ecNumber>
    </recommendedName>
</protein>
<evidence type="ECO:0000256" key="4">
    <source>
        <dbReference type="ARBA" id="ARBA00022763"/>
    </source>
</evidence>
<dbReference type="EMBL" id="LCFD01000011">
    <property type="protein sequence ID" value="KKS86398.1"/>
    <property type="molecule type" value="Genomic_DNA"/>
</dbReference>
<sequence length="617" mass="69177">MTNSEIAQLLRNVAAAFIIKGADRFRIIAYQKAADAIEHLTSEVKDFWDEGKLQDIPGVGPALAQHLDELFRTGKVRHFASIFKGLSPAIFTLLLVPGLGPKRAYQLTKTLKITQAKTAVDELEKAIRAGKVARMEGWGEKSQTELLSAIETYRRGQIKENRMVLPYADELAREVIAYLKRLPEVTRVDVLGSLRRKVATIGDIDLAAATTKPEKVVAAFVKYPKVRKIIDQGPKGATVLLSIGRQVDLRVQTPQAYGAMLQYFTGSKHHNIGLREYSLKQGLSLSEHGIKPLKKVQSSKFKVQSFNKELGLYEFETEEAFYAALGLKYIEPELREDTGEIEAALRQAQGKGSGLPRLVESKDIKGEVHAHSSFDLKPSHDLGSSSLEELLQAAADLNYSYLGISDHNPAVTNQSESEIIRLMKTRREKFEQIYSSWSQRVKTTSLPAGRQVHLFTMLEVDIDPKGKLALPESAFAYVDAVIVSVHSSFNQPKDMMTKRILSGLAHPKAKILGHPTGRLLGSRESYEADWQAIFQFCVEKHKALEINAWPERLDLPDMLVRQAVKQGVKLVIDTDSHAKVQMQLMTYGVDVARRGWAEKKDILNTMEYNDFKRWLKT</sequence>
<accession>A0A0G1FHS2</accession>
<dbReference type="Pfam" id="PF14791">
    <property type="entry name" value="DNA_pol_B_thumb"/>
    <property type="match status" value="1"/>
</dbReference>
<dbReference type="PATRIC" id="fig|1618446.3.peg.1196"/>
<dbReference type="AlphaFoldDB" id="A0A0G1FHS2"/>
<evidence type="ECO:0000259" key="8">
    <source>
        <dbReference type="SMART" id="SM00483"/>
    </source>
</evidence>
<dbReference type="PANTHER" id="PTHR36928">
    <property type="entry name" value="PHOSPHATASE YCDX-RELATED"/>
    <property type="match status" value="1"/>
</dbReference>
<dbReference type="InterPro" id="IPR043519">
    <property type="entry name" value="NT_sf"/>
</dbReference>
<dbReference type="InterPro" id="IPR002008">
    <property type="entry name" value="DNA_pol_X_beta-like"/>
</dbReference>
<dbReference type="InterPro" id="IPR022311">
    <property type="entry name" value="PolX-like"/>
</dbReference>
<dbReference type="EC" id="2.7.7.7" evidence="1"/>
<evidence type="ECO:0000313" key="10">
    <source>
        <dbReference type="Proteomes" id="UP000034050"/>
    </source>
</evidence>
<dbReference type="InterPro" id="IPR002054">
    <property type="entry name" value="DNA-dir_DNA_pol_X"/>
</dbReference>
<dbReference type="GO" id="GO:0008270">
    <property type="term" value="F:zinc ion binding"/>
    <property type="evidence" value="ECO:0007669"/>
    <property type="project" value="TreeGrafter"/>
</dbReference>
<evidence type="ECO:0000256" key="6">
    <source>
        <dbReference type="ARBA" id="ARBA00023204"/>
    </source>
</evidence>
<dbReference type="Gene3D" id="3.30.210.10">
    <property type="entry name" value="DNA polymerase, thumb domain"/>
    <property type="match status" value="1"/>
</dbReference>
<organism evidence="9 10">
    <name type="scientific">Candidatus Gottesmanbacteria bacterium GW2011_GWB1_43_11</name>
    <dbReference type="NCBI Taxonomy" id="1618446"/>
    <lineage>
        <taxon>Bacteria</taxon>
        <taxon>Candidatus Gottesmaniibacteriota</taxon>
    </lineage>
</organism>
<comment type="caution">
    <text evidence="9">The sequence shown here is derived from an EMBL/GenBank/DDBJ whole genome shotgun (WGS) entry which is preliminary data.</text>
</comment>
<dbReference type="SUPFAM" id="SSF89550">
    <property type="entry name" value="PHP domain-like"/>
    <property type="match status" value="1"/>
</dbReference>
<dbReference type="CDD" id="cd07436">
    <property type="entry name" value="PHP_PolX"/>
    <property type="match status" value="1"/>
</dbReference>
<dbReference type="Pfam" id="PF14716">
    <property type="entry name" value="HHH_8"/>
    <property type="match status" value="1"/>
</dbReference>
<dbReference type="InterPro" id="IPR047967">
    <property type="entry name" value="PolX_PHP"/>
</dbReference>
<dbReference type="PIRSF" id="PIRSF005047">
    <property type="entry name" value="UCP005047_YshC"/>
    <property type="match status" value="1"/>
</dbReference>
<comment type="catalytic activity">
    <reaction evidence="7">
        <text>DNA(n) + a 2'-deoxyribonucleoside 5'-triphosphate = DNA(n+1) + diphosphate</text>
        <dbReference type="Rhea" id="RHEA:22508"/>
        <dbReference type="Rhea" id="RHEA-COMP:17339"/>
        <dbReference type="Rhea" id="RHEA-COMP:17340"/>
        <dbReference type="ChEBI" id="CHEBI:33019"/>
        <dbReference type="ChEBI" id="CHEBI:61560"/>
        <dbReference type="ChEBI" id="CHEBI:173112"/>
        <dbReference type="EC" id="2.7.7.7"/>
    </reaction>
</comment>
<dbReference type="GO" id="GO:0005829">
    <property type="term" value="C:cytosol"/>
    <property type="evidence" value="ECO:0007669"/>
    <property type="project" value="TreeGrafter"/>
</dbReference>
<keyword evidence="6" id="KW-0234">DNA repair</keyword>